<keyword evidence="2" id="KW-1185">Reference proteome</keyword>
<reference evidence="3" key="1">
    <citation type="submission" date="2016-11" db="UniProtKB">
        <authorList>
            <consortium name="WormBaseParasite"/>
        </authorList>
    </citation>
    <scope>IDENTIFICATION</scope>
</reference>
<name>A0A1I7UH52_9PELO</name>
<feature type="coiled-coil region" evidence="1">
    <location>
        <begin position="85"/>
        <end position="125"/>
    </location>
</feature>
<keyword evidence="1" id="KW-0175">Coiled coil</keyword>
<evidence type="ECO:0000313" key="2">
    <source>
        <dbReference type="Proteomes" id="UP000095282"/>
    </source>
</evidence>
<organism evidence="2 3">
    <name type="scientific">Caenorhabditis tropicalis</name>
    <dbReference type="NCBI Taxonomy" id="1561998"/>
    <lineage>
        <taxon>Eukaryota</taxon>
        <taxon>Metazoa</taxon>
        <taxon>Ecdysozoa</taxon>
        <taxon>Nematoda</taxon>
        <taxon>Chromadorea</taxon>
        <taxon>Rhabditida</taxon>
        <taxon>Rhabditina</taxon>
        <taxon>Rhabditomorpha</taxon>
        <taxon>Rhabditoidea</taxon>
        <taxon>Rhabditidae</taxon>
        <taxon>Peloderinae</taxon>
        <taxon>Caenorhabditis</taxon>
    </lineage>
</organism>
<dbReference type="WBParaSite" id="Csp11.Scaffold629.g9276.t1">
    <property type="protein sequence ID" value="Csp11.Scaffold629.g9276.t1"/>
    <property type="gene ID" value="Csp11.Scaffold629.g9276"/>
</dbReference>
<dbReference type="Proteomes" id="UP000095282">
    <property type="component" value="Unplaced"/>
</dbReference>
<proteinExistence type="predicted"/>
<sequence length="247" mass="28634">MSSTPYLDKLIDTSTRLNKAAAYGSRNLVVQAEMDLAVDSINLHLANIRSQRSLGSRIGCLETMAHTMMIFFRDSYGDLMKHLDKEEVEEKMKKEEEEKADKMKKEEEEEEKKKMVALIADQKKALGEFMETAKNTLEAFTTLKLDMKQVGEQIEKQKEEAEGRVWELNEDLNRLEALRADDQEEIRRLKRVRCKMCRKNSKLTEENEELKGVNLEFSKEISKSAQYIDLLTGRAESAEMERDVLKE</sequence>
<evidence type="ECO:0000313" key="3">
    <source>
        <dbReference type="WBParaSite" id="Csp11.Scaffold629.g9276.t1"/>
    </source>
</evidence>
<feature type="coiled-coil region" evidence="1">
    <location>
        <begin position="151"/>
        <end position="192"/>
    </location>
</feature>
<accession>A0A1I7UH52</accession>
<protein>
    <submittedName>
        <fullName evidence="3">Uncharacterized protein</fullName>
    </submittedName>
</protein>
<dbReference type="AlphaFoldDB" id="A0A1I7UH52"/>
<evidence type="ECO:0000256" key="1">
    <source>
        <dbReference type="SAM" id="Coils"/>
    </source>
</evidence>